<evidence type="ECO:0000256" key="1">
    <source>
        <dbReference type="SAM" id="MobiDB-lite"/>
    </source>
</evidence>
<reference evidence="2" key="2">
    <citation type="submission" date="2018-10" db="EMBL/GenBank/DDBJ databases">
        <title>Effector identification in a new, highly contiguous assembly of the strawberry crown rot pathogen Phytophthora cactorum.</title>
        <authorList>
            <person name="Armitage A.D."/>
            <person name="Nellist C.F."/>
            <person name="Bates H."/>
            <person name="Vickerstaff R.J."/>
            <person name="Harrison R.J."/>
        </authorList>
    </citation>
    <scope>NUCLEOTIDE SEQUENCE</scope>
    <source>
        <strain evidence="2">15-7</strain>
        <strain evidence="3">4032</strain>
        <strain evidence="4">4040</strain>
        <strain evidence="5">P415</strain>
        <strain evidence="6">P421</strain>
    </source>
</reference>
<dbReference type="AlphaFoldDB" id="A0A329RFV8"/>
<feature type="region of interest" description="Disordered" evidence="1">
    <location>
        <begin position="754"/>
        <end position="784"/>
    </location>
</feature>
<dbReference type="OrthoDB" id="115014at2759"/>
<reference evidence="7 8" key="1">
    <citation type="submission" date="2018-01" db="EMBL/GenBank/DDBJ databases">
        <title>Draft genome of the strawberry crown rot pathogen Phytophthora cactorum.</title>
        <authorList>
            <person name="Armitage A.D."/>
            <person name="Lysoe E."/>
            <person name="Nellist C.F."/>
            <person name="Harrison R.J."/>
            <person name="Brurberg M.B."/>
        </authorList>
    </citation>
    <scope>NUCLEOTIDE SEQUENCE [LARGE SCALE GENOMIC DNA]</scope>
    <source>
        <strain evidence="7 8">10300</strain>
    </source>
</reference>
<evidence type="ECO:0000313" key="4">
    <source>
        <dbReference type="EMBL" id="KAG2908516.1"/>
    </source>
</evidence>
<dbReference type="EMBL" id="RCMV01001073">
    <property type="protein sequence ID" value="KAG3210579.1"/>
    <property type="molecule type" value="Genomic_DNA"/>
</dbReference>
<comment type="caution">
    <text evidence="7">The sequence shown here is derived from an EMBL/GenBank/DDBJ whole genome shotgun (WGS) entry which is preliminary data.</text>
</comment>
<dbReference type="EMBL" id="RCMK01000895">
    <property type="protein sequence ID" value="KAG2908516.1"/>
    <property type="molecule type" value="Genomic_DNA"/>
</dbReference>
<name>A0A329RFV8_9STRA</name>
<dbReference type="EMBL" id="RCMI01001042">
    <property type="protein sequence ID" value="KAG2891850.1"/>
    <property type="molecule type" value="Genomic_DNA"/>
</dbReference>
<evidence type="ECO:0000313" key="2">
    <source>
        <dbReference type="EMBL" id="KAG2834886.1"/>
    </source>
</evidence>
<gene>
    <name evidence="7" type="ORF">PC110_g19954</name>
    <name evidence="2" type="ORF">PC113_g20301</name>
    <name evidence="3" type="ORF">PC115_g19045</name>
    <name evidence="4" type="ORF">PC117_g19916</name>
    <name evidence="5" type="ORF">PC118_g18975</name>
    <name evidence="6" type="ORF">PC129_g18418</name>
</gene>
<dbReference type="Proteomes" id="UP000774804">
    <property type="component" value="Unassembled WGS sequence"/>
</dbReference>
<proteinExistence type="predicted"/>
<dbReference type="EMBL" id="MJFZ01001024">
    <property type="protein sequence ID" value="RAW23613.1"/>
    <property type="molecule type" value="Genomic_DNA"/>
</dbReference>
<evidence type="ECO:0000313" key="5">
    <source>
        <dbReference type="EMBL" id="KAG2966759.1"/>
    </source>
</evidence>
<evidence type="ECO:0000313" key="8">
    <source>
        <dbReference type="Proteomes" id="UP000251314"/>
    </source>
</evidence>
<organism evidence="7 8">
    <name type="scientific">Phytophthora cactorum</name>
    <dbReference type="NCBI Taxonomy" id="29920"/>
    <lineage>
        <taxon>Eukaryota</taxon>
        <taxon>Sar</taxon>
        <taxon>Stramenopiles</taxon>
        <taxon>Oomycota</taxon>
        <taxon>Peronosporomycetes</taxon>
        <taxon>Peronosporales</taxon>
        <taxon>Peronosporaceae</taxon>
        <taxon>Phytophthora</taxon>
    </lineage>
</organism>
<dbReference type="Proteomes" id="UP000697107">
    <property type="component" value="Unassembled WGS sequence"/>
</dbReference>
<sequence>MQNNSLDGELQRTLNELCTDLFATSSLDDCNAILLSLALLVEAFPQAQSLIGRLLSQPGHNQDQPRYATVSKLSVLATNFLYKKETARSAVSLLAALANDNLRNQRRIVQNVTGVKLDINPSKRGALAAGSNLYALTVPATVTTTYRRWKKRQRELQNCRLPRGIPPTHDGIPMPCYCDACLGAEQFLSSWQQHFHDLSRWSLDSDKGVSTSSSLLSLSTGEFFCMLLEDYQLRVCTVGEAVDNETKTDGSYTNRHRSVVYYFVSPEEATGATQRTPVQFNPLRHLSAIGVAADIDITDARKAQAQSVTMSNEGLSLEIADSSTLANGQVILFTGTSDIESCRTEYSENSEAFSTSPHLALDSNERLLTDFLRFEEHHGQLAQCDSLVSDMSGEDSEVAETTRQLLLCMLAFCESSDQIPLSAFRRSFSRSVDIKKPLDDSATSCEDEGIETTPLNVKITMTAILTQQVLQIDCAAPTTESCSSCSYSTRIPQQELIGVTTTGDEENLSLLCLSDESLESLIQRCRICACENHESHEVDDFMFYLRPSTPEEEERFHAPDNEVGGNTVVTHGDQQDCTAVRPPLSGLSSEAKRVLVKVEAVVSEEKSRRLICDGLTAIIKKLAKVVADCNVRISYLSTVRDNELAAATEVHRTAAISRCRHCRDLLIQLGKKLALKATPLDTSAPISQETISLQARLVRSSIQHVLAHSEAFDPWETPDARVEKLQLDHRIWASGYPDAAFYQDTDARWRKNRKKQQQLTRKLLQKKKKSKEEARVKLHKSMQL</sequence>
<keyword evidence="8" id="KW-1185">Reference proteome</keyword>
<accession>A0A329RFV8</accession>
<dbReference type="Proteomes" id="UP000760860">
    <property type="component" value="Unassembled WGS sequence"/>
</dbReference>
<dbReference type="EMBL" id="RCMG01001150">
    <property type="protein sequence ID" value="KAG2834886.1"/>
    <property type="molecule type" value="Genomic_DNA"/>
</dbReference>
<dbReference type="Proteomes" id="UP000251314">
    <property type="component" value="Unassembled WGS sequence"/>
</dbReference>
<dbReference type="Proteomes" id="UP000735874">
    <property type="component" value="Unassembled WGS sequence"/>
</dbReference>
<dbReference type="Proteomes" id="UP000736787">
    <property type="component" value="Unassembled WGS sequence"/>
</dbReference>
<dbReference type="EMBL" id="RCML01000986">
    <property type="protein sequence ID" value="KAG2966759.1"/>
    <property type="molecule type" value="Genomic_DNA"/>
</dbReference>
<dbReference type="VEuPathDB" id="FungiDB:PC110_g19954"/>
<evidence type="ECO:0000313" key="7">
    <source>
        <dbReference type="EMBL" id="RAW23613.1"/>
    </source>
</evidence>
<evidence type="ECO:0000313" key="6">
    <source>
        <dbReference type="EMBL" id="KAG3210579.1"/>
    </source>
</evidence>
<protein>
    <submittedName>
        <fullName evidence="7">Uncharacterized protein</fullName>
    </submittedName>
</protein>
<evidence type="ECO:0000313" key="3">
    <source>
        <dbReference type="EMBL" id="KAG2891850.1"/>
    </source>
</evidence>